<dbReference type="SUPFAM" id="SSF47459">
    <property type="entry name" value="HLH, helix-loop-helix DNA-binding domain"/>
    <property type="match status" value="1"/>
</dbReference>
<dbReference type="GO" id="GO:0000978">
    <property type="term" value="F:RNA polymerase II cis-regulatory region sequence-specific DNA binding"/>
    <property type="evidence" value="ECO:0007669"/>
    <property type="project" value="TreeGrafter"/>
</dbReference>
<dbReference type="STRING" id="578455.G2R1K5"/>
<dbReference type="Proteomes" id="UP000008181">
    <property type="component" value="Chromosome 2"/>
</dbReference>
<keyword evidence="3" id="KW-0238">DNA-binding</keyword>
<dbReference type="InterPro" id="IPR011598">
    <property type="entry name" value="bHLH_dom"/>
</dbReference>
<dbReference type="KEGG" id="ttt:THITE_2065463"/>
<keyword evidence="2" id="KW-0805">Transcription regulation</keyword>
<gene>
    <name evidence="8" type="ORF">THITE_2065463</name>
</gene>
<sequence>MSSGSTSGHAFPGAAPAGTPSGTPAGVMTSETMAGNAASITPSTSASANQSDRSNDQTPPSGPATVGQRTRLTPEQRKDNHVASEQKRRMAIRQSFERICELVPGMAGQARSEGPVLEATVMHVKRLLLERREMIRALEANGVPVEDKLKAPLEALPEGCLDNLENEDPNPEN</sequence>
<proteinExistence type="predicted"/>
<feature type="compositionally biased region" description="Low complexity" evidence="6">
    <location>
        <begin position="37"/>
        <end position="48"/>
    </location>
</feature>
<dbReference type="GO" id="GO:0046983">
    <property type="term" value="F:protein dimerization activity"/>
    <property type="evidence" value="ECO:0007669"/>
    <property type="project" value="InterPro"/>
</dbReference>
<dbReference type="HOGENOM" id="CLU_1548675_0_0_1"/>
<dbReference type="Gene3D" id="4.10.280.10">
    <property type="entry name" value="Helix-loop-helix DNA-binding domain"/>
    <property type="match status" value="1"/>
</dbReference>
<evidence type="ECO:0000256" key="6">
    <source>
        <dbReference type="SAM" id="MobiDB-lite"/>
    </source>
</evidence>
<evidence type="ECO:0000256" key="4">
    <source>
        <dbReference type="ARBA" id="ARBA00023163"/>
    </source>
</evidence>
<dbReference type="RefSeq" id="XP_003652080.1">
    <property type="nucleotide sequence ID" value="XM_003652032.1"/>
</dbReference>
<dbReference type="OrthoDB" id="5778525at2759"/>
<evidence type="ECO:0000256" key="1">
    <source>
        <dbReference type="ARBA" id="ARBA00004123"/>
    </source>
</evidence>
<dbReference type="GeneID" id="11515170"/>
<organism evidence="8 9">
    <name type="scientific">Thermothielavioides terrestris (strain ATCC 38088 / NRRL 8126)</name>
    <name type="common">Thielavia terrestris</name>
    <dbReference type="NCBI Taxonomy" id="578455"/>
    <lineage>
        <taxon>Eukaryota</taxon>
        <taxon>Fungi</taxon>
        <taxon>Dikarya</taxon>
        <taxon>Ascomycota</taxon>
        <taxon>Pezizomycotina</taxon>
        <taxon>Sordariomycetes</taxon>
        <taxon>Sordariomycetidae</taxon>
        <taxon>Sordariales</taxon>
        <taxon>Chaetomiaceae</taxon>
        <taxon>Thermothielavioides</taxon>
        <taxon>Thermothielavioides terrestris</taxon>
    </lineage>
</organism>
<accession>G2R1K5</accession>
<keyword evidence="4" id="KW-0804">Transcription</keyword>
<comment type="subcellular location">
    <subcellularLocation>
        <location evidence="1">Nucleus</location>
    </subcellularLocation>
</comment>
<dbReference type="PANTHER" id="PTHR15741">
    <property type="entry name" value="BASIC HELIX-LOOP-HELIX ZIP TRANSCRIPTION FACTOR"/>
    <property type="match status" value="1"/>
</dbReference>
<dbReference type="AlphaFoldDB" id="G2R1K5"/>
<keyword evidence="9" id="KW-1185">Reference proteome</keyword>
<evidence type="ECO:0000259" key="7">
    <source>
        <dbReference type="PROSITE" id="PS50888"/>
    </source>
</evidence>
<keyword evidence="5" id="KW-0539">Nucleus</keyword>
<dbReference type="GO" id="GO:0005634">
    <property type="term" value="C:nucleus"/>
    <property type="evidence" value="ECO:0007669"/>
    <property type="project" value="UniProtKB-SubCell"/>
</dbReference>
<evidence type="ECO:0000313" key="8">
    <source>
        <dbReference type="EMBL" id="AEO65744.1"/>
    </source>
</evidence>
<reference evidence="8 9" key="1">
    <citation type="journal article" date="2011" name="Nat. Biotechnol.">
        <title>Comparative genomic analysis of the thermophilic biomass-degrading fungi Myceliophthora thermophila and Thielavia terrestris.</title>
        <authorList>
            <person name="Berka R.M."/>
            <person name="Grigoriev I.V."/>
            <person name="Otillar R."/>
            <person name="Salamov A."/>
            <person name="Grimwood J."/>
            <person name="Reid I."/>
            <person name="Ishmael N."/>
            <person name="John T."/>
            <person name="Darmond C."/>
            <person name="Moisan M.-C."/>
            <person name="Henrissat B."/>
            <person name="Coutinho P.M."/>
            <person name="Lombard V."/>
            <person name="Natvig D.O."/>
            <person name="Lindquist E."/>
            <person name="Schmutz J."/>
            <person name="Lucas S."/>
            <person name="Harris P."/>
            <person name="Powlowski J."/>
            <person name="Bellemare A."/>
            <person name="Taylor D."/>
            <person name="Butler G."/>
            <person name="de Vries R.P."/>
            <person name="Allijn I.E."/>
            <person name="van den Brink J."/>
            <person name="Ushinsky S."/>
            <person name="Storms R."/>
            <person name="Powell A.J."/>
            <person name="Paulsen I.T."/>
            <person name="Elbourne L.D.H."/>
            <person name="Baker S.E."/>
            <person name="Magnuson J."/>
            <person name="LaBoissiere S."/>
            <person name="Clutterbuck A.J."/>
            <person name="Martinez D."/>
            <person name="Wogulis M."/>
            <person name="de Leon A.L."/>
            <person name="Rey M.W."/>
            <person name="Tsang A."/>
        </authorList>
    </citation>
    <scope>NUCLEOTIDE SEQUENCE [LARGE SCALE GENOMIC DNA]</scope>
    <source>
        <strain evidence="9">ATCC 38088 / NRRL 8126</strain>
    </source>
</reference>
<name>G2R1K5_THETT</name>
<dbReference type="GO" id="GO:0000981">
    <property type="term" value="F:DNA-binding transcription factor activity, RNA polymerase II-specific"/>
    <property type="evidence" value="ECO:0007669"/>
    <property type="project" value="TreeGrafter"/>
</dbReference>
<dbReference type="InterPro" id="IPR036638">
    <property type="entry name" value="HLH_DNA-bd_sf"/>
</dbReference>
<dbReference type="eggNOG" id="KOG3582">
    <property type="taxonomic scope" value="Eukaryota"/>
</dbReference>
<feature type="compositionally biased region" description="Basic and acidic residues" evidence="6">
    <location>
        <begin position="72"/>
        <end position="88"/>
    </location>
</feature>
<feature type="compositionally biased region" description="Low complexity" evidence="6">
    <location>
        <begin position="12"/>
        <end position="26"/>
    </location>
</feature>
<dbReference type="PANTHER" id="PTHR15741:SF27">
    <property type="entry name" value="TRANSCRIPTION FACTOR AP-4"/>
    <property type="match status" value="1"/>
</dbReference>
<dbReference type="InterPro" id="IPR052207">
    <property type="entry name" value="Max-like/E-box_TFs"/>
</dbReference>
<feature type="domain" description="BHLH" evidence="7">
    <location>
        <begin position="76"/>
        <end position="127"/>
    </location>
</feature>
<protein>
    <recommendedName>
        <fullName evidence="7">BHLH domain-containing protein</fullName>
    </recommendedName>
</protein>
<feature type="region of interest" description="Disordered" evidence="6">
    <location>
        <begin position="1"/>
        <end position="89"/>
    </location>
</feature>
<feature type="compositionally biased region" description="Polar residues" evidence="6">
    <location>
        <begin position="49"/>
        <end position="59"/>
    </location>
</feature>
<evidence type="ECO:0000256" key="3">
    <source>
        <dbReference type="ARBA" id="ARBA00023125"/>
    </source>
</evidence>
<evidence type="ECO:0000256" key="5">
    <source>
        <dbReference type="ARBA" id="ARBA00023242"/>
    </source>
</evidence>
<dbReference type="PROSITE" id="PS50888">
    <property type="entry name" value="BHLH"/>
    <property type="match status" value="1"/>
</dbReference>
<dbReference type="EMBL" id="CP003010">
    <property type="protein sequence ID" value="AEO65744.1"/>
    <property type="molecule type" value="Genomic_DNA"/>
</dbReference>
<evidence type="ECO:0000313" key="9">
    <source>
        <dbReference type="Proteomes" id="UP000008181"/>
    </source>
</evidence>
<evidence type="ECO:0000256" key="2">
    <source>
        <dbReference type="ARBA" id="ARBA00023015"/>
    </source>
</evidence>